<keyword evidence="1" id="KW-0732">Signal</keyword>
<feature type="domain" description="LysM" evidence="2">
    <location>
        <begin position="61"/>
        <end position="110"/>
    </location>
</feature>
<feature type="chain" id="PRO_5047390707" evidence="1">
    <location>
        <begin position="29"/>
        <end position="383"/>
    </location>
</feature>
<organism evidence="3 4">
    <name type="scientific">Roseateles amylovorans</name>
    <dbReference type="NCBI Taxonomy" id="2978473"/>
    <lineage>
        <taxon>Bacteria</taxon>
        <taxon>Pseudomonadati</taxon>
        <taxon>Pseudomonadota</taxon>
        <taxon>Betaproteobacteria</taxon>
        <taxon>Burkholderiales</taxon>
        <taxon>Sphaerotilaceae</taxon>
        <taxon>Roseateles</taxon>
    </lineage>
</organism>
<gene>
    <name evidence="3" type="ORF">N4261_03295</name>
</gene>
<evidence type="ECO:0000313" key="3">
    <source>
        <dbReference type="EMBL" id="UXH78977.1"/>
    </source>
</evidence>
<evidence type="ECO:0000259" key="2">
    <source>
        <dbReference type="PROSITE" id="PS51782"/>
    </source>
</evidence>
<reference evidence="3" key="1">
    <citation type="submission" date="2022-10" db="EMBL/GenBank/DDBJ databases">
        <title>Characterization and whole genome sequencing of a new Roseateles species, isolated from fresh water.</title>
        <authorList>
            <person name="Guliayeva D.Y."/>
            <person name="Akhremchuk A.E."/>
            <person name="Sikolenko M.A."/>
            <person name="Valentovich L.N."/>
            <person name="Sidarenka A.V."/>
        </authorList>
    </citation>
    <scope>NUCLEOTIDE SEQUENCE</scope>
    <source>
        <strain evidence="3">BIM B-1768</strain>
    </source>
</reference>
<name>A0ABY6B231_9BURK</name>
<dbReference type="Proteomes" id="UP001064933">
    <property type="component" value="Chromosome"/>
</dbReference>
<evidence type="ECO:0000313" key="4">
    <source>
        <dbReference type="Proteomes" id="UP001064933"/>
    </source>
</evidence>
<accession>A0ABY6B231</accession>
<evidence type="ECO:0000256" key="1">
    <source>
        <dbReference type="SAM" id="SignalP"/>
    </source>
</evidence>
<dbReference type="PROSITE" id="PS51782">
    <property type="entry name" value="LYSM"/>
    <property type="match status" value="1"/>
</dbReference>
<proteinExistence type="predicted"/>
<dbReference type="Pfam" id="PF01476">
    <property type="entry name" value="LysM"/>
    <property type="match status" value="1"/>
</dbReference>
<dbReference type="PANTHER" id="PTHR34700:SF4">
    <property type="entry name" value="PHAGE-LIKE ELEMENT PBSX PROTEIN XKDP"/>
    <property type="match status" value="1"/>
</dbReference>
<protein>
    <submittedName>
        <fullName evidence="3">LysM peptidoglycan-binding domain-containing protein</fullName>
    </submittedName>
</protein>
<feature type="signal peptide" evidence="1">
    <location>
        <begin position="1"/>
        <end position="28"/>
    </location>
</feature>
<dbReference type="SUPFAM" id="SSF54106">
    <property type="entry name" value="LysM domain"/>
    <property type="match status" value="1"/>
</dbReference>
<keyword evidence="4" id="KW-1185">Reference proteome</keyword>
<dbReference type="RefSeq" id="WP_261758797.1">
    <property type="nucleotide sequence ID" value="NZ_CP104562.2"/>
</dbReference>
<dbReference type="InterPro" id="IPR036779">
    <property type="entry name" value="LysM_dom_sf"/>
</dbReference>
<dbReference type="SMART" id="SM00257">
    <property type="entry name" value="LysM"/>
    <property type="match status" value="1"/>
</dbReference>
<sequence>MTQRQPLGLTTTFAALLVGALCSGPLLAAGNYPITPQQRQTAQQVAQTGVPLSELSPNAPDTYTVKRGDTLWDISGVFLRTQWRWPELWGMNTDQIRNPHLIYPGQVLVLVKSDGRARLQLGRDVGGKAGDTVKLSPRVRASGLDEGAIASIPQHLIEPFLNEAIVLNTNELDSAPRVFAAQENRVWMTKGDLAYARGNFGPETEYRVFRQAKPLIDPETKQILGYEAPYVGTAALVRPGSGSGKDEVPTTLTITLNRQEVGLGDRLSPVPPRTFNNYVPHAPSGPVEGRIVSVYGDAITAGQNQIVALNRGAQDGMERGHVLALWRAGRLVRDTTVAKPDQVRLPDERHGTLFVFQVFDRVSYALILTVQEPVTAGDRFTQP</sequence>
<dbReference type="InterPro" id="IPR018392">
    <property type="entry name" value="LysM"/>
</dbReference>
<dbReference type="Gene3D" id="3.10.350.10">
    <property type="entry name" value="LysM domain"/>
    <property type="match status" value="1"/>
</dbReference>
<dbReference type="CDD" id="cd00118">
    <property type="entry name" value="LysM"/>
    <property type="match status" value="1"/>
</dbReference>
<dbReference type="EMBL" id="CP104562">
    <property type="protein sequence ID" value="UXH78977.1"/>
    <property type="molecule type" value="Genomic_DNA"/>
</dbReference>
<dbReference type="InterPro" id="IPR052196">
    <property type="entry name" value="Bact_Kbp"/>
</dbReference>
<dbReference type="PANTHER" id="PTHR34700">
    <property type="entry name" value="POTASSIUM BINDING PROTEIN KBP"/>
    <property type="match status" value="1"/>
</dbReference>